<feature type="compositionally biased region" description="Polar residues" evidence="1">
    <location>
        <begin position="128"/>
        <end position="139"/>
    </location>
</feature>
<accession>A0ABZ2X8Q5</accession>
<feature type="region of interest" description="Disordered" evidence="1">
    <location>
        <begin position="432"/>
        <end position="599"/>
    </location>
</feature>
<organism evidence="3 4">
    <name type="scientific">Fusarium acuminatum</name>
    <dbReference type="NCBI Taxonomy" id="5515"/>
    <lineage>
        <taxon>Eukaryota</taxon>
        <taxon>Fungi</taxon>
        <taxon>Dikarya</taxon>
        <taxon>Ascomycota</taxon>
        <taxon>Pezizomycotina</taxon>
        <taxon>Sordariomycetes</taxon>
        <taxon>Hypocreomycetidae</taxon>
        <taxon>Hypocreales</taxon>
        <taxon>Nectriaceae</taxon>
        <taxon>Fusarium</taxon>
        <taxon>Fusarium tricinctum species complex</taxon>
    </lineage>
</organism>
<feature type="compositionally biased region" description="Acidic residues" evidence="1">
    <location>
        <begin position="588"/>
        <end position="598"/>
    </location>
</feature>
<evidence type="ECO:0000313" key="4">
    <source>
        <dbReference type="Proteomes" id="UP001489902"/>
    </source>
</evidence>
<keyword evidence="2" id="KW-0812">Transmembrane</keyword>
<protein>
    <submittedName>
        <fullName evidence="3">Uncharacterized protein</fullName>
    </submittedName>
</protein>
<reference evidence="3 4" key="1">
    <citation type="submission" date="2024-04" db="EMBL/GenBank/DDBJ databases">
        <title>Complete genome sequence of Fusarium acuminatum.</title>
        <authorList>
            <person name="Lan B."/>
        </authorList>
    </citation>
    <scope>NUCLEOTIDE SEQUENCE [LARGE SCALE GENOMIC DNA]</scope>
    <source>
        <strain evidence="3">1A</strain>
    </source>
</reference>
<dbReference type="EMBL" id="CP151265">
    <property type="protein sequence ID" value="WZH49130.1"/>
    <property type="molecule type" value="Genomic_DNA"/>
</dbReference>
<feature type="compositionally biased region" description="Basic and acidic residues" evidence="1">
    <location>
        <begin position="529"/>
        <end position="569"/>
    </location>
</feature>
<feature type="transmembrane region" description="Helical" evidence="2">
    <location>
        <begin position="726"/>
        <end position="745"/>
    </location>
</feature>
<feature type="compositionally biased region" description="Basic and acidic residues" evidence="1">
    <location>
        <begin position="486"/>
        <end position="516"/>
    </location>
</feature>
<feature type="region of interest" description="Disordered" evidence="1">
    <location>
        <begin position="229"/>
        <end position="252"/>
    </location>
</feature>
<evidence type="ECO:0000256" key="1">
    <source>
        <dbReference type="SAM" id="MobiDB-lite"/>
    </source>
</evidence>
<gene>
    <name evidence="3" type="ORF">QYS62_010322</name>
</gene>
<evidence type="ECO:0000313" key="3">
    <source>
        <dbReference type="EMBL" id="WZH49130.1"/>
    </source>
</evidence>
<dbReference type="Proteomes" id="UP001489902">
    <property type="component" value="Chromosome 6"/>
</dbReference>
<keyword evidence="2" id="KW-1133">Transmembrane helix</keyword>
<sequence length="825" mass="93250">MSENGDVLLFSKFVQLAETRTNKNIQAWEKKKSNLLASLEQFYQHNCPNGDNELSKTVLAPLQQYHAKVKDGIKLLFDNICATHRNDIKAIQVATGRLAEDTKAHYLQRNSQNTEALEYQMEMLRVAENSSQDPSSTEPGATRIEEGKTKTNKSSPASAGLSFERAHNQELLGSSNHQSLTLSELLNQGEVLENKEFEGIHPVMGDLLKYGTLLNLEYEEGLITIDSKEPEWETEDEDGEGEGKEEWGEDQLPQQVEGLRSKLNRNKDLLVKAKSEIFELRRQKDDFWTACQFLLERKQESTEPNATAEESALTAVDITTTSFSPTTQSGNQTQTSGPDSTVVLPSMRDRFAKLLDSHRQRLEIAIKRCNDEQIDLKSKMSNARTSLDPHLFQPTRPGRMRSKSEVLLPVVMPSLISRAETFGSRFNSVDSAIAEDPEPDNPSNSEDDITESQDTSTPAAIQPDGSKSVVSSKAGGCLVKIGKSPDSPKKPDYSEEDDSSKRTSPEKSYSPKDEGSPRNVSPEKSGSPRKKDSPKKEVSSNEGDSQEKEIYSEDGEIQEKDDPPEKDDILDSNPPMTSKLSTPARGEGDDDPDYPEDDLTPREDQLVNIFRWLYHKLWVLLLNVLLYVASQFRAWARFLKFVYQTVAYPFRTANGSTTTFNLPRAQDVRLIASHVLLAMTIHLYLDLRQERNQWYDANGITRNMMLARIANPPSWSSLGVDRVLKLGGYFIYALWLPFYTLLVWLTSIPSGLWNIVDCMLHLLGVYQLPRFFRDLLWLLYELKDFLYCCYLSIRGDDGAGYCFSSLQSPGFKGILEEYRRLSKFF</sequence>
<evidence type="ECO:0000256" key="2">
    <source>
        <dbReference type="SAM" id="Phobius"/>
    </source>
</evidence>
<feature type="region of interest" description="Disordered" evidence="1">
    <location>
        <begin position="127"/>
        <end position="159"/>
    </location>
</feature>
<keyword evidence="4" id="KW-1185">Reference proteome</keyword>
<feature type="region of interest" description="Disordered" evidence="1">
    <location>
        <begin position="380"/>
        <end position="399"/>
    </location>
</feature>
<proteinExistence type="predicted"/>
<feature type="compositionally biased region" description="Acidic residues" evidence="1">
    <location>
        <begin position="433"/>
        <end position="451"/>
    </location>
</feature>
<name>A0ABZ2X8Q5_9HYPO</name>
<keyword evidence="2" id="KW-0472">Membrane</keyword>